<comment type="caution">
    <text evidence="1">The sequence shown here is derived from an EMBL/GenBank/DDBJ whole genome shotgun (WGS) entry which is preliminary data.</text>
</comment>
<evidence type="ECO:0000313" key="2">
    <source>
        <dbReference type="Proteomes" id="UP001054252"/>
    </source>
</evidence>
<dbReference type="AlphaFoldDB" id="A0AAV5IM22"/>
<proteinExistence type="predicted"/>
<accession>A0AAV5IM22</accession>
<dbReference type="EMBL" id="BPVZ01000012">
    <property type="protein sequence ID" value="GKU98199.1"/>
    <property type="molecule type" value="Genomic_DNA"/>
</dbReference>
<gene>
    <name evidence="1" type="ORF">SLEP1_g11232</name>
</gene>
<keyword evidence="2" id="KW-1185">Reference proteome</keyword>
<sequence length="43" mass="5037">MEDSVRNSLMWGIYMLGNFTHLLLYTIDVKQVSCNAYFACKME</sequence>
<reference evidence="1 2" key="1">
    <citation type="journal article" date="2021" name="Commun. Biol.">
        <title>The genome of Shorea leprosula (Dipterocarpaceae) highlights the ecological relevance of drought in aseasonal tropical rainforests.</title>
        <authorList>
            <person name="Ng K.K.S."/>
            <person name="Kobayashi M.J."/>
            <person name="Fawcett J.A."/>
            <person name="Hatakeyama M."/>
            <person name="Paape T."/>
            <person name="Ng C.H."/>
            <person name="Ang C.C."/>
            <person name="Tnah L.H."/>
            <person name="Lee C.T."/>
            <person name="Nishiyama T."/>
            <person name="Sese J."/>
            <person name="O'Brien M.J."/>
            <person name="Copetti D."/>
            <person name="Mohd Noor M.I."/>
            <person name="Ong R.C."/>
            <person name="Putra M."/>
            <person name="Sireger I.Z."/>
            <person name="Indrioko S."/>
            <person name="Kosugi Y."/>
            <person name="Izuno A."/>
            <person name="Isagi Y."/>
            <person name="Lee S.L."/>
            <person name="Shimizu K.K."/>
        </authorList>
    </citation>
    <scope>NUCLEOTIDE SEQUENCE [LARGE SCALE GENOMIC DNA]</scope>
    <source>
        <strain evidence="1">214</strain>
    </source>
</reference>
<dbReference type="Proteomes" id="UP001054252">
    <property type="component" value="Unassembled WGS sequence"/>
</dbReference>
<name>A0AAV5IM22_9ROSI</name>
<evidence type="ECO:0000313" key="1">
    <source>
        <dbReference type="EMBL" id="GKU98199.1"/>
    </source>
</evidence>
<organism evidence="1 2">
    <name type="scientific">Rubroshorea leprosula</name>
    <dbReference type="NCBI Taxonomy" id="152421"/>
    <lineage>
        <taxon>Eukaryota</taxon>
        <taxon>Viridiplantae</taxon>
        <taxon>Streptophyta</taxon>
        <taxon>Embryophyta</taxon>
        <taxon>Tracheophyta</taxon>
        <taxon>Spermatophyta</taxon>
        <taxon>Magnoliopsida</taxon>
        <taxon>eudicotyledons</taxon>
        <taxon>Gunneridae</taxon>
        <taxon>Pentapetalae</taxon>
        <taxon>rosids</taxon>
        <taxon>malvids</taxon>
        <taxon>Malvales</taxon>
        <taxon>Dipterocarpaceae</taxon>
        <taxon>Rubroshorea</taxon>
    </lineage>
</organism>
<protein>
    <submittedName>
        <fullName evidence="1">Uncharacterized protein</fullName>
    </submittedName>
</protein>